<reference evidence="1" key="2">
    <citation type="submission" date="2020-11" db="EMBL/GenBank/DDBJ databases">
        <authorList>
            <person name="McCartney M.A."/>
            <person name="Auch B."/>
            <person name="Kono T."/>
            <person name="Mallez S."/>
            <person name="Becker A."/>
            <person name="Gohl D.M."/>
            <person name="Silverstein K.A.T."/>
            <person name="Koren S."/>
            <person name="Bechman K.B."/>
            <person name="Herman A."/>
            <person name="Abrahante J.E."/>
            <person name="Garbe J."/>
        </authorList>
    </citation>
    <scope>NUCLEOTIDE SEQUENCE</scope>
    <source>
        <strain evidence="1">Duluth1</strain>
        <tissue evidence="1">Whole animal</tissue>
    </source>
</reference>
<name>A0A9D4JLS6_DREPO</name>
<proteinExistence type="predicted"/>
<dbReference type="AlphaFoldDB" id="A0A9D4JLS6"/>
<organism evidence="1 2">
    <name type="scientific">Dreissena polymorpha</name>
    <name type="common">Zebra mussel</name>
    <name type="synonym">Mytilus polymorpha</name>
    <dbReference type="NCBI Taxonomy" id="45954"/>
    <lineage>
        <taxon>Eukaryota</taxon>
        <taxon>Metazoa</taxon>
        <taxon>Spiralia</taxon>
        <taxon>Lophotrochozoa</taxon>
        <taxon>Mollusca</taxon>
        <taxon>Bivalvia</taxon>
        <taxon>Autobranchia</taxon>
        <taxon>Heteroconchia</taxon>
        <taxon>Euheterodonta</taxon>
        <taxon>Imparidentia</taxon>
        <taxon>Neoheterodontei</taxon>
        <taxon>Myida</taxon>
        <taxon>Dreissenoidea</taxon>
        <taxon>Dreissenidae</taxon>
        <taxon>Dreissena</taxon>
    </lineage>
</organism>
<dbReference type="Proteomes" id="UP000828390">
    <property type="component" value="Unassembled WGS sequence"/>
</dbReference>
<gene>
    <name evidence="1" type="ORF">DPMN_140498</name>
</gene>
<keyword evidence="2" id="KW-1185">Reference proteome</keyword>
<evidence type="ECO:0000313" key="1">
    <source>
        <dbReference type="EMBL" id="KAH3812077.1"/>
    </source>
</evidence>
<comment type="caution">
    <text evidence="1">The sequence shown here is derived from an EMBL/GenBank/DDBJ whole genome shotgun (WGS) entry which is preliminary data.</text>
</comment>
<accession>A0A9D4JLS6</accession>
<sequence length="55" mass="6265">MRELEKNPPKRDTPRKFPLLRAADPFPQSSVRALGDRRHPIAEVTLGLLVQVYSP</sequence>
<protein>
    <submittedName>
        <fullName evidence="1">Uncharacterized protein</fullName>
    </submittedName>
</protein>
<dbReference type="EMBL" id="JAIWYP010000006">
    <property type="protein sequence ID" value="KAH3812077.1"/>
    <property type="molecule type" value="Genomic_DNA"/>
</dbReference>
<reference evidence="1" key="1">
    <citation type="journal article" date="2019" name="bioRxiv">
        <title>The Genome of the Zebra Mussel, Dreissena polymorpha: A Resource for Invasive Species Research.</title>
        <authorList>
            <person name="McCartney M.A."/>
            <person name="Auch B."/>
            <person name="Kono T."/>
            <person name="Mallez S."/>
            <person name="Zhang Y."/>
            <person name="Obille A."/>
            <person name="Becker A."/>
            <person name="Abrahante J.E."/>
            <person name="Garbe J."/>
            <person name="Badalamenti J.P."/>
            <person name="Herman A."/>
            <person name="Mangelson H."/>
            <person name="Liachko I."/>
            <person name="Sullivan S."/>
            <person name="Sone E.D."/>
            <person name="Koren S."/>
            <person name="Silverstein K.A.T."/>
            <person name="Beckman K.B."/>
            <person name="Gohl D.M."/>
        </authorList>
    </citation>
    <scope>NUCLEOTIDE SEQUENCE</scope>
    <source>
        <strain evidence="1">Duluth1</strain>
        <tissue evidence="1">Whole animal</tissue>
    </source>
</reference>
<evidence type="ECO:0000313" key="2">
    <source>
        <dbReference type="Proteomes" id="UP000828390"/>
    </source>
</evidence>